<organism evidence="10 11">
    <name type="scientific">Cucumis melo</name>
    <name type="common">Muskmelon</name>
    <dbReference type="NCBI Taxonomy" id="3656"/>
    <lineage>
        <taxon>Eukaryota</taxon>
        <taxon>Viridiplantae</taxon>
        <taxon>Streptophyta</taxon>
        <taxon>Embryophyta</taxon>
        <taxon>Tracheophyta</taxon>
        <taxon>Spermatophyta</taxon>
        <taxon>Magnoliopsida</taxon>
        <taxon>eudicotyledons</taxon>
        <taxon>Gunneridae</taxon>
        <taxon>Pentapetalae</taxon>
        <taxon>rosids</taxon>
        <taxon>fabids</taxon>
        <taxon>Cucurbitales</taxon>
        <taxon>Cucurbitaceae</taxon>
        <taxon>Benincaseae</taxon>
        <taxon>Cucumis</taxon>
    </lineage>
</organism>
<dbReference type="GO" id="GO:0016020">
    <property type="term" value="C:membrane"/>
    <property type="evidence" value="ECO:0007669"/>
    <property type="project" value="UniProtKB-SubCell"/>
</dbReference>
<sequence>MPTGVRVAGLMRAPTPTISAASSFFFLFFFLSSSCIIVVFSASDAETLLQFKQSLTSATALNNWNPSVPPCENHKANWAGVLCLNGHVRGLRLENMGLKGEVDMNSLVSLTRLRTLSFMNNTLVGSWPPVITKLGSLRSVYLSYNHFSGEIPDDAFTGMKFLKKVFLTNNEFNGPIPSSLASLSRLIELRLDGNKFKGQVPQFQIDTLTKLNVSNNELDGPIPTSLSHMDPSCFSGNNDLCGDPLPECGKAPMSSSGLLKIAVIIIILGVTLAVIAAIFIILNLRNQPAALQLGKENAGMINMEDQDQKKYVNAKQVAAGVGDGYRSIESSSSSVAQATRRGGADHGKLLFVRDDRERFDLQDLLRASAEILGSGSFGSSYKATILSNAVVVKRYKHMNNVGREEFHEHMRRLGRLTHPNLLPLVAYYYRKEEKLLISDFVDNGSLASHLHGNHNLEEAGLDWATRLKIIRGIARGLSYLYASLPNIVAAHGHLKSSNVLLDESMEPLLTDYGLSPVANLEQGQSLMMAYKSPEYAQMGRITKKTDIWSFGIVILEMLTGRFPENYLTRNHDPKADLAAWVNNMIKEKKTAQVFDTELGRARESSKGELLKMLKIALSCCEEDVDRRLDLNQVAAEIEDLNDADLSDDDDDDDDDDGHNFSPTSRHIHIAV</sequence>
<gene>
    <name evidence="11" type="primary">LOC103487533</name>
</gene>
<dbReference type="Pfam" id="PF13855">
    <property type="entry name" value="LRR_8"/>
    <property type="match status" value="1"/>
</dbReference>
<keyword evidence="4" id="KW-0677">Repeat</keyword>
<evidence type="ECO:0000256" key="8">
    <source>
        <dbReference type="SAM" id="Phobius"/>
    </source>
</evidence>
<dbReference type="PANTHER" id="PTHR48007:SF19">
    <property type="entry name" value="POLLEN RECEPTOR-LIKE KINASE 5"/>
    <property type="match status" value="1"/>
</dbReference>
<dbReference type="Gramene" id="MELO3C010412.2.1">
    <property type="protein sequence ID" value="MELO3C010412.2.1"/>
    <property type="gene ID" value="MELO3C010412.2"/>
</dbReference>
<feature type="region of interest" description="Disordered" evidence="7">
    <location>
        <begin position="641"/>
        <end position="671"/>
    </location>
</feature>
<feature type="compositionally biased region" description="Acidic residues" evidence="7">
    <location>
        <begin position="641"/>
        <end position="656"/>
    </location>
</feature>
<dbReference type="Gene3D" id="3.30.200.20">
    <property type="entry name" value="Phosphorylase Kinase, domain 1"/>
    <property type="match status" value="1"/>
</dbReference>
<evidence type="ECO:0000256" key="4">
    <source>
        <dbReference type="ARBA" id="ARBA00022737"/>
    </source>
</evidence>
<dbReference type="Proteomes" id="UP001652600">
    <property type="component" value="Chromosome 7"/>
</dbReference>
<keyword evidence="10" id="KW-1185">Reference proteome</keyword>
<dbReference type="AlphaFoldDB" id="A0A1S3B936"/>
<evidence type="ECO:0000313" key="11">
    <source>
        <dbReference type="RefSeq" id="XP_008444094.2"/>
    </source>
</evidence>
<dbReference type="InterPro" id="IPR000719">
    <property type="entry name" value="Prot_kinase_dom"/>
</dbReference>
<proteinExistence type="predicted"/>
<accession>A0A1S3B936</accession>
<feature type="transmembrane region" description="Helical" evidence="8">
    <location>
        <begin position="20"/>
        <end position="42"/>
    </location>
</feature>
<keyword evidence="6 8" id="KW-0472">Membrane</keyword>
<feature type="domain" description="Protein kinase" evidence="9">
    <location>
        <begin position="366"/>
        <end position="640"/>
    </location>
</feature>
<dbReference type="RefSeq" id="XP_008444094.2">
    <property type="nucleotide sequence ID" value="XM_008445872.3"/>
</dbReference>
<keyword evidence="2" id="KW-0433">Leucine-rich repeat</keyword>
<evidence type="ECO:0000256" key="3">
    <source>
        <dbReference type="ARBA" id="ARBA00022692"/>
    </source>
</evidence>
<dbReference type="InterPro" id="IPR046959">
    <property type="entry name" value="PRK1-6/SRF4-like"/>
</dbReference>
<evidence type="ECO:0000256" key="5">
    <source>
        <dbReference type="ARBA" id="ARBA00022989"/>
    </source>
</evidence>
<dbReference type="PROSITE" id="PS51257">
    <property type="entry name" value="PROKAR_LIPOPROTEIN"/>
    <property type="match status" value="1"/>
</dbReference>
<dbReference type="eggNOG" id="ENOG502QUJJ">
    <property type="taxonomic scope" value="Eukaryota"/>
</dbReference>
<dbReference type="InterPro" id="IPR011009">
    <property type="entry name" value="Kinase-like_dom_sf"/>
</dbReference>
<dbReference type="InterPro" id="IPR001611">
    <property type="entry name" value="Leu-rich_rpt"/>
</dbReference>
<feature type="transmembrane region" description="Helical" evidence="8">
    <location>
        <begin position="258"/>
        <end position="282"/>
    </location>
</feature>
<evidence type="ECO:0000259" key="9">
    <source>
        <dbReference type="PROSITE" id="PS50011"/>
    </source>
</evidence>
<dbReference type="Gene3D" id="1.10.510.10">
    <property type="entry name" value="Transferase(Phosphotransferase) domain 1"/>
    <property type="match status" value="1"/>
</dbReference>
<dbReference type="KEGG" id="cmo:103487533"/>
<dbReference type="Pfam" id="PF08263">
    <property type="entry name" value="LRRNT_2"/>
    <property type="match status" value="1"/>
</dbReference>
<dbReference type="InterPro" id="IPR013210">
    <property type="entry name" value="LRR_N_plant-typ"/>
</dbReference>
<evidence type="ECO:0000313" key="10">
    <source>
        <dbReference type="Proteomes" id="UP001652600"/>
    </source>
</evidence>
<keyword evidence="5 8" id="KW-1133">Transmembrane helix</keyword>
<dbReference type="GO" id="GO:0004674">
    <property type="term" value="F:protein serine/threonine kinase activity"/>
    <property type="evidence" value="ECO:0007669"/>
    <property type="project" value="UniProtKB-EC"/>
</dbReference>
<dbReference type="Pfam" id="PF07714">
    <property type="entry name" value="PK_Tyr_Ser-Thr"/>
    <property type="match status" value="1"/>
</dbReference>
<dbReference type="GO" id="GO:0005524">
    <property type="term" value="F:ATP binding"/>
    <property type="evidence" value="ECO:0007669"/>
    <property type="project" value="UniProtKB-KW"/>
</dbReference>
<name>A0A1S3B936_CUCME</name>
<dbReference type="InterPro" id="IPR032675">
    <property type="entry name" value="LRR_dom_sf"/>
</dbReference>
<dbReference type="PANTHER" id="PTHR48007">
    <property type="entry name" value="LEUCINE-RICH REPEAT RECEPTOR-LIKE PROTEIN KINASE PXC1"/>
    <property type="match status" value="1"/>
</dbReference>
<dbReference type="SUPFAM" id="SSF56112">
    <property type="entry name" value="Protein kinase-like (PK-like)"/>
    <property type="match status" value="1"/>
</dbReference>
<evidence type="ECO:0000256" key="2">
    <source>
        <dbReference type="ARBA" id="ARBA00022614"/>
    </source>
</evidence>
<dbReference type="Pfam" id="PF00560">
    <property type="entry name" value="LRR_1"/>
    <property type="match status" value="1"/>
</dbReference>
<keyword evidence="3 8" id="KW-0812">Transmembrane</keyword>
<evidence type="ECO:0000256" key="1">
    <source>
        <dbReference type="ARBA" id="ARBA00004370"/>
    </source>
</evidence>
<dbReference type="PROSITE" id="PS50011">
    <property type="entry name" value="PROTEIN_KINASE_DOM"/>
    <property type="match status" value="1"/>
</dbReference>
<reference evidence="11" key="1">
    <citation type="submission" date="2025-08" db="UniProtKB">
        <authorList>
            <consortium name="RefSeq"/>
        </authorList>
    </citation>
    <scope>IDENTIFICATION</scope>
    <source>
        <tissue evidence="11">Stem</tissue>
    </source>
</reference>
<dbReference type="Gene3D" id="3.80.10.10">
    <property type="entry name" value="Ribonuclease Inhibitor"/>
    <property type="match status" value="2"/>
</dbReference>
<dbReference type="GeneID" id="103487533"/>
<evidence type="ECO:0000256" key="7">
    <source>
        <dbReference type="SAM" id="MobiDB-lite"/>
    </source>
</evidence>
<comment type="subcellular location">
    <subcellularLocation>
        <location evidence="1">Membrane</location>
    </subcellularLocation>
</comment>
<dbReference type="InterPro" id="IPR001245">
    <property type="entry name" value="Ser-Thr/Tyr_kinase_cat_dom"/>
</dbReference>
<protein>
    <submittedName>
        <fullName evidence="11">Pollen receptor-like kinase 4</fullName>
    </submittedName>
</protein>
<dbReference type="InParanoid" id="A0A1S3B936"/>
<evidence type="ECO:0000256" key="6">
    <source>
        <dbReference type="ARBA" id="ARBA00023136"/>
    </source>
</evidence>
<dbReference type="SUPFAM" id="SSF52058">
    <property type="entry name" value="L domain-like"/>
    <property type="match status" value="1"/>
</dbReference>